<comment type="caution">
    <text evidence="1">The sequence shown here is derived from an EMBL/GenBank/DDBJ whole genome shotgun (WGS) entry which is preliminary data.</text>
</comment>
<name>A0A558DPA4_9PSEU</name>
<dbReference type="AlphaFoldDB" id="A0A558DPA4"/>
<sequence>MSDVFTEVFAPLSSMSGQQIYENFRNAEGPAKLEQAGTQLSLVMSQYQDRVDQIKHLASSMEEGWTGAAGDAAQRSAGPLAIAHADAASHMSIASAMIANQSQAFYDTKNKVQPVPAIPEAPSTLENFVTLGSAKANYEDKVAAANKAAQANVDVMNTWTDTSSTHASGLPASYGTLDPSALDVAMTSPSTATPSI</sequence>
<evidence type="ECO:0000313" key="1">
    <source>
        <dbReference type="EMBL" id="TVT62856.1"/>
    </source>
</evidence>
<reference evidence="1 2" key="1">
    <citation type="submission" date="2019-07" db="EMBL/GenBank/DDBJ databases">
        <authorList>
            <person name="Duangmal K."/>
            <person name="Teo W.F.A."/>
        </authorList>
    </citation>
    <scope>NUCLEOTIDE SEQUENCE [LARGE SCALE GENOMIC DNA]</scope>
    <source>
        <strain evidence="1 2">TBRC 6029</strain>
    </source>
</reference>
<dbReference type="Proteomes" id="UP000320011">
    <property type="component" value="Unassembled WGS sequence"/>
</dbReference>
<proteinExistence type="predicted"/>
<protein>
    <recommendedName>
        <fullName evidence="3">WXG100 family type VII secretion target</fullName>
    </recommendedName>
</protein>
<keyword evidence="2" id="KW-1185">Reference proteome</keyword>
<accession>A0A558DPA4</accession>
<dbReference type="Gene3D" id="1.20.1260.20">
    <property type="entry name" value="PPE superfamily"/>
    <property type="match status" value="1"/>
</dbReference>
<dbReference type="InterPro" id="IPR038332">
    <property type="entry name" value="PPE_sf"/>
</dbReference>
<feature type="non-terminal residue" evidence="1">
    <location>
        <position position="196"/>
    </location>
</feature>
<reference evidence="1 2" key="2">
    <citation type="submission" date="2019-08" db="EMBL/GenBank/DDBJ databases">
        <title>Amycolatopsis acidicola sp. nov., isolated from peat swamp forest soil.</title>
        <authorList>
            <person name="Srisuk N."/>
        </authorList>
    </citation>
    <scope>NUCLEOTIDE SEQUENCE [LARGE SCALE GENOMIC DNA]</scope>
    <source>
        <strain evidence="1 2">TBRC 6029</strain>
    </source>
</reference>
<gene>
    <name evidence="1" type="ORF">FNH05_00300</name>
</gene>
<organism evidence="1 2">
    <name type="scientific">Amycolatopsis rhizosphaerae</name>
    <dbReference type="NCBI Taxonomy" id="2053003"/>
    <lineage>
        <taxon>Bacteria</taxon>
        <taxon>Bacillati</taxon>
        <taxon>Actinomycetota</taxon>
        <taxon>Actinomycetes</taxon>
        <taxon>Pseudonocardiales</taxon>
        <taxon>Pseudonocardiaceae</taxon>
        <taxon>Amycolatopsis</taxon>
    </lineage>
</organism>
<dbReference type="EMBL" id="VJWX01000002">
    <property type="protein sequence ID" value="TVT62856.1"/>
    <property type="molecule type" value="Genomic_DNA"/>
</dbReference>
<evidence type="ECO:0008006" key="3">
    <source>
        <dbReference type="Google" id="ProtNLM"/>
    </source>
</evidence>
<evidence type="ECO:0000313" key="2">
    <source>
        <dbReference type="Proteomes" id="UP000320011"/>
    </source>
</evidence>